<dbReference type="Gene3D" id="2.40.170.20">
    <property type="entry name" value="TonB-dependent receptor, beta-barrel domain"/>
    <property type="match status" value="1"/>
</dbReference>
<comment type="caution">
    <text evidence="6">The sequence shown here is derived from an EMBL/GenBank/DDBJ whole genome shotgun (WGS) entry which is preliminary data.</text>
</comment>
<dbReference type="InterPro" id="IPR037066">
    <property type="entry name" value="Plug_dom_sf"/>
</dbReference>
<dbReference type="InterPro" id="IPR036942">
    <property type="entry name" value="Beta-barrel_TonB_sf"/>
</dbReference>
<evidence type="ECO:0000256" key="1">
    <source>
        <dbReference type="ARBA" id="ARBA00004442"/>
    </source>
</evidence>
<keyword evidence="6" id="KW-0675">Receptor</keyword>
<dbReference type="Proteomes" id="UP001204772">
    <property type="component" value="Unassembled WGS sequence"/>
</dbReference>
<evidence type="ECO:0000256" key="2">
    <source>
        <dbReference type="ARBA" id="ARBA00023136"/>
    </source>
</evidence>
<keyword evidence="7" id="KW-1185">Reference proteome</keyword>
<dbReference type="SUPFAM" id="SSF56935">
    <property type="entry name" value="Porins"/>
    <property type="match status" value="1"/>
</dbReference>
<evidence type="ECO:0000256" key="4">
    <source>
        <dbReference type="SAM" id="SignalP"/>
    </source>
</evidence>
<dbReference type="PANTHER" id="PTHR40980">
    <property type="entry name" value="PLUG DOMAIN-CONTAINING PROTEIN"/>
    <property type="match status" value="1"/>
</dbReference>
<evidence type="ECO:0000256" key="3">
    <source>
        <dbReference type="ARBA" id="ARBA00023237"/>
    </source>
</evidence>
<dbReference type="Pfam" id="PF13620">
    <property type="entry name" value="CarboxypepD_reg"/>
    <property type="match status" value="1"/>
</dbReference>
<accession>A0ABT1FM16</accession>
<keyword evidence="3" id="KW-0998">Cell outer membrane</keyword>
<protein>
    <submittedName>
        <fullName evidence="6">TonB-dependent receptor</fullName>
    </submittedName>
</protein>
<evidence type="ECO:0000259" key="5">
    <source>
        <dbReference type="Pfam" id="PF14905"/>
    </source>
</evidence>
<dbReference type="RefSeq" id="WP_253527123.1">
    <property type="nucleotide sequence ID" value="NZ_JAMZEL010000003.1"/>
</dbReference>
<dbReference type="PANTHER" id="PTHR40980:SF4">
    <property type="entry name" value="TONB-DEPENDENT RECEPTOR-LIKE BETA-BARREL DOMAIN-CONTAINING PROTEIN"/>
    <property type="match status" value="1"/>
</dbReference>
<comment type="subcellular location">
    <subcellularLocation>
        <location evidence="1">Cell outer membrane</location>
    </subcellularLocation>
</comment>
<proteinExistence type="predicted"/>
<keyword evidence="4" id="KW-0732">Signal</keyword>
<reference evidence="6 7" key="1">
    <citation type="submission" date="2022-06" db="EMBL/GenBank/DDBJ databases">
        <title>Runella sp. S5 genome sequencing.</title>
        <authorList>
            <person name="Park S."/>
        </authorList>
    </citation>
    <scope>NUCLEOTIDE SEQUENCE [LARGE SCALE GENOMIC DNA]</scope>
    <source>
        <strain evidence="6 7">S5</strain>
    </source>
</reference>
<evidence type="ECO:0000313" key="6">
    <source>
        <dbReference type="EMBL" id="MCP1382808.1"/>
    </source>
</evidence>
<dbReference type="Pfam" id="PF14905">
    <property type="entry name" value="OMP_b-brl_3"/>
    <property type="match status" value="1"/>
</dbReference>
<dbReference type="InterPro" id="IPR013784">
    <property type="entry name" value="Carb-bd-like_fold"/>
</dbReference>
<feature type="domain" description="Outer membrane protein beta-barrel" evidence="5">
    <location>
        <begin position="385"/>
        <end position="785"/>
    </location>
</feature>
<keyword evidence="2" id="KW-0472">Membrane</keyword>
<dbReference type="Gene3D" id="2.170.130.10">
    <property type="entry name" value="TonB-dependent receptor, plug domain"/>
    <property type="match status" value="1"/>
</dbReference>
<feature type="chain" id="PRO_5045326642" evidence="4">
    <location>
        <begin position="22"/>
        <end position="812"/>
    </location>
</feature>
<sequence>MSAISRLLCLLLLLESSFSFAQRSLTGRVQSTNGQPLAFANVLLISAKDSSMAKGAVANEAGLFAFEGLKTGQYLVTTSMVGYRNAYSAPFALKDAEGTHQLATLTANALEKQLNEVTVIAQKPIFEQQLDKLVINPSAMMTAAGGSVLDVLERSPGVRVDRQNSNIALGGKSGVMVMLNGKLSRLPLETLVQMLSGMNADYVETIELITNPSARYDAEGNAGLINIVLKRKQGEGTNGSFSLMAGYGKFEKTNGSFSINHNRGRVNLFANTSYNYDRGWFDFLPIRNQSVQGAIWRNEQYSDRYPITKNADFRVGADILLTKRTVLSAQVQGLLNKRDVISYNSSNTRIAGQSQPFTTSELTWMEDTPWRNWGASVGLSHTTARQHTLTIDADYQWYENNGINTFDITQFMTIDPSVLPIKSMKTTKETGIQFGVLRADYARSLGKKWKMESGFKINLSHIDNALGVERNIDGLLTIDPDLTNKALFRETIGAAYANFTGKLGPKTDFQGGLRAENTHTNIQSADGKPLLDRRYLNLFPSASLKHQVGKLHTLNLAYSRRLTRPVFTELIPNFFITDPNTYYVGNIALKPAYNSSLRAGYGFKGAYFFWVGYGRERDVINKHQPVTYPGRPELIHITQNFDRSDVLSVEITFPLTLVSWWKVQNNLAGYYRSSQSQFDIGPFSQRIYYGNANSVHIFNLGKRWTAELNVQYLSLIPAGVMNLRSRTNVIAGIQKVLPNNKGMFRLNINDIFWTNTLRWYTSFSTQQFDFQAKMKFEPRVVKLTYSCSFGNQKVKTTRQRRGAEEERSRVQF</sequence>
<organism evidence="6 7">
    <name type="scientific">Runella salmonicolor</name>
    <dbReference type="NCBI Taxonomy" id="2950278"/>
    <lineage>
        <taxon>Bacteria</taxon>
        <taxon>Pseudomonadati</taxon>
        <taxon>Bacteroidota</taxon>
        <taxon>Cytophagia</taxon>
        <taxon>Cytophagales</taxon>
        <taxon>Spirosomataceae</taxon>
        <taxon>Runella</taxon>
    </lineage>
</organism>
<dbReference type="SUPFAM" id="SSF49452">
    <property type="entry name" value="Starch-binding domain-like"/>
    <property type="match status" value="1"/>
</dbReference>
<name>A0ABT1FM16_9BACT</name>
<dbReference type="EMBL" id="JAMZEL010000003">
    <property type="protein sequence ID" value="MCP1382808.1"/>
    <property type="molecule type" value="Genomic_DNA"/>
</dbReference>
<dbReference type="Gene3D" id="2.60.40.1120">
    <property type="entry name" value="Carboxypeptidase-like, regulatory domain"/>
    <property type="match status" value="1"/>
</dbReference>
<gene>
    <name evidence="6" type="ORF">NCI00_10255</name>
</gene>
<evidence type="ECO:0000313" key="7">
    <source>
        <dbReference type="Proteomes" id="UP001204772"/>
    </source>
</evidence>
<dbReference type="InterPro" id="IPR041700">
    <property type="entry name" value="OMP_b-brl_3"/>
</dbReference>
<feature type="signal peptide" evidence="4">
    <location>
        <begin position="1"/>
        <end position="21"/>
    </location>
</feature>